<comment type="caution">
    <text evidence="1">The sequence shown here is derived from an EMBL/GenBank/DDBJ whole genome shotgun (WGS) entry which is preliminary data.</text>
</comment>
<accession>A0A9N8ZWY8</accession>
<dbReference type="Proteomes" id="UP000789706">
    <property type="component" value="Unassembled WGS sequence"/>
</dbReference>
<name>A0A9N8ZWY8_9GLOM</name>
<dbReference type="OrthoDB" id="2428936at2759"/>
<dbReference type="EMBL" id="CAJVPK010000437">
    <property type="protein sequence ID" value="CAG8510246.1"/>
    <property type="molecule type" value="Genomic_DNA"/>
</dbReference>
<proteinExistence type="predicted"/>
<sequence length="206" mass="23507">MGSVVKGHLQDNVGTKHIFLKCWLKVGTVRHGTQRQLKKLETCKFDNTAHWSSGLNSKIWSLGLGSIGPFLKIRLGSEEQKNIIQSKINTSNNPGKFYNTTHQVTFKLLYSYLPFDRTLLTSISEDILDFGMLNENNLIPHFKTQQTYHILYTYKKKETVYFNIDGKCASRKQFPLQNSFVLATHKVQGLTLPYVTIDESVFAEAS</sequence>
<evidence type="ECO:0000313" key="1">
    <source>
        <dbReference type="EMBL" id="CAG8510246.1"/>
    </source>
</evidence>
<dbReference type="AlphaFoldDB" id="A0A9N8ZWY8"/>
<organism evidence="1 2">
    <name type="scientific">Diversispora eburnea</name>
    <dbReference type="NCBI Taxonomy" id="1213867"/>
    <lineage>
        <taxon>Eukaryota</taxon>
        <taxon>Fungi</taxon>
        <taxon>Fungi incertae sedis</taxon>
        <taxon>Mucoromycota</taxon>
        <taxon>Glomeromycotina</taxon>
        <taxon>Glomeromycetes</taxon>
        <taxon>Diversisporales</taxon>
        <taxon>Diversisporaceae</taxon>
        <taxon>Diversispora</taxon>
    </lineage>
</organism>
<keyword evidence="2" id="KW-1185">Reference proteome</keyword>
<gene>
    <name evidence="1" type="ORF">DEBURN_LOCUS5135</name>
</gene>
<protein>
    <submittedName>
        <fullName evidence="1">8171_t:CDS:1</fullName>
    </submittedName>
</protein>
<reference evidence="1" key="1">
    <citation type="submission" date="2021-06" db="EMBL/GenBank/DDBJ databases">
        <authorList>
            <person name="Kallberg Y."/>
            <person name="Tangrot J."/>
            <person name="Rosling A."/>
        </authorList>
    </citation>
    <scope>NUCLEOTIDE SEQUENCE</scope>
    <source>
        <strain evidence="1">AZ414A</strain>
    </source>
</reference>
<evidence type="ECO:0000313" key="2">
    <source>
        <dbReference type="Proteomes" id="UP000789706"/>
    </source>
</evidence>